<evidence type="ECO:0000313" key="3">
    <source>
        <dbReference type="Proteomes" id="UP000199032"/>
    </source>
</evidence>
<dbReference type="SUPFAM" id="SSF46785">
    <property type="entry name" value="Winged helix' DNA-binding domain"/>
    <property type="match status" value="1"/>
</dbReference>
<dbReference type="PROSITE" id="PS51118">
    <property type="entry name" value="HTH_HXLR"/>
    <property type="match status" value="1"/>
</dbReference>
<dbReference type="OrthoDB" id="370168at2"/>
<dbReference type="InterPro" id="IPR002577">
    <property type="entry name" value="HTH_HxlR"/>
</dbReference>
<proteinExistence type="predicted"/>
<dbReference type="STRING" id="1742972.COMA1_20627"/>
<dbReference type="InterPro" id="IPR036390">
    <property type="entry name" value="WH_DNA-bd_sf"/>
</dbReference>
<dbReference type="RefSeq" id="WP_090748645.1">
    <property type="nucleotide sequence ID" value="NZ_CZQA01000008.1"/>
</dbReference>
<dbReference type="Proteomes" id="UP000199032">
    <property type="component" value="Unassembled WGS sequence"/>
</dbReference>
<organism evidence="2 3">
    <name type="scientific">Candidatus Nitrospira nitrosa</name>
    <dbReference type="NCBI Taxonomy" id="1742972"/>
    <lineage>
        <taxon>Bacteria</taxon>
        <taxon>Pseudomonadati</taxon>
        <taxon>Nitrospirota</taxon>
        <taxon>Nitrospiria</taxon>
        <taxon>Nitrospirales</taxon>
        <taxon>Nitrospiraceae</taxon>
        <taxon>Nitrospira</taxon>
    </lineage>
</organism>
<reference evidence="2 3" key="1">
    <citation type="submission" date="2015-10" db="EMBL/GenBank/DDBJ databases">
        <authorList>
            <person name="Gilbert D.G."/>
        </authorList>
    </citation>
    <scope>NUCLEOTIDE SEQUENCE [LARGE SCALE GENOMIC DNA]</scope>
    <source>
        <strain evidence="2">COMA1</strain>
    </source>
</reference>
<evidence type="ECO:0000313" key="2">
    <source>
        <dbReference type="EMBL" id="CUS36076.1"/>
    </source>
</evidence>
<protein>
    <recommendedName>
        <fullName evidence="1">HTH hxlR-type domain-containing protein</fullName>
    </recommendedName>
</protein>
<dbReference type="Gene3D" id="1.10.10.10">
    <property type="entry name" value="Winged helix-like DNA-binding domain superfamily/Winged helix DNA-binding domain"/>
    <property type="match status" value="1"/>
</dbReference>
<dbReference type="EMBL" id="CZQA01000008">
    <property type="protein sequence ID" value="CUS36076.1"/>
    <property type="molecule type" value="Genomic_DNA"/>
</dbReference>
<feature type="domain" description="HTH hxlR-type" evidence="1">
    <location>
        <begin position="1"/>
        <end position="49"/>
    </location>
</feature>
<evidence type="ECO:0000259" key="1">
    <source>
        <dbReference type="PROSITE" id="PS51118"/>
    </source>
</evidence>
<dbReference type="Pfam" id="PF01638">
    <property type="entry name" value="HxlR"/>
    <property type="match status" value="1"/>
</dbReference>
<dbReference type="AlphaFoldDB" id="A0A0S4LEM8"/>
<dbReference type="InterPro" id="IPR036388">
    <property type="entry name" value="WH-like_DNA-bd_sf"/>
</dbReference>
<accession>A0A0S4LEM8</accession>
<keyword evidence="3" id="KW-1185">Reference proteome</keyword>
<name>A0A0S4LEM8_9BACT</name>
<sequence>MKRLERGGILTRQVMATSPPTVEYALTDLGGEVTPRHRGYCPGRTQTQQ</sequence>
<gene>
    <name evidence="2" type="ORF">COMA1_20627</name>
</gene>